<keyword evidence="2" id="KW-1185">Reference proteome</keyword>
<dbReference type="AlphaFoldDB" id="A0A0A8UPF7"/>
<reference evidence="2" key="1">
    <citation type="submission" date="2014-09" db="EMBL/GenBank/DDBJ databases">
        <authorList>
            <person name="Gomez-Valero L."/>
        </authorList>
    </citation>
    <scope>NUCLEOTIDE SEQUENCE [LARGE SCALE GENOMIC DNA]</scope>
    <source>
        <strain evidence="2">ATCC35250</strain>
    </source>
</reference>
<accession>A0A0A8UPF7</accession>
<sequence>MYGNIFSNKQMALTYTTDGVALFEVVVSGDQVSLQAAIDAGSVTLPVVDGNFANFDGTTGKIKDDCFLPSNAAKTRVVMAGAATVVNNLSQFADTTGTVKDAGYRIIANTTAAYAGGGTNNVFVATGLSAGAVGSPVIRTSTNSVSITKALPGTNTLDITFSADPGAGTTVDYIYTTAAAS</sequence>
<gene>
    <name evidence="1" type="ORF">LHA_1721</name>
</gene>
<dbReference type="RefSeq" id="WP_045106072.1">
    <property type="nucleotide sequence ID" value="NZ_UGOC01000002.1"/>
</dbReference>
<dbReference type="EMBL" id="LN681225">
    <property type="protein sequence ID" value="CEK10760.1"/>
    <property type="molecule type" value="Genomic_DNA"/>
</dbReference>
<dbReference type="Proteomes" id="UP000032803">
    <property type="component" value="Chromosome I"/>
</dbReference>
<organism evidence="1 2">
    <name type="scientific">Legionella hackeliae</name>
    <dbReference type="NCBI Taxonomy" id="449"/>
    <lineage>
        <taxon>Bacteria</taxon>
        <taxon>Pseudomonadati</taxon>
        <taxon>Pseudomonadota</taxon>
        <taxon>Gammaproteobacteria</taxon>
        <taxon>Legionellales</taxon>
        <taxon>Legionellaceae</taxon>
        <taxon>Legionella</taxon>
    </lineage>
</organism>
<evidence type="ECO:0000313" key="2">
    <source>
        <dbReference type="Proteomes" id="UP000032803"/>
    </source>
</evidence>
<proteinExistence type="predicted"/>
<dbReference type="HOGENOM" id="CLU_1487271_0_0_6"/>
<protein>
    <submittedName>
        <fullName evidence="1">Uncharacterized protein</fullName>
    </submittedName>
</protein>
<name>A0A0A8UPF7_LEGHA</name>
<evidence type="ECO:0000313" key="1">
    <source>
        <dbReference type="EMBL" id="CEK10760.1"/>
    </source>
</evidence>
<dbReference type="STRING" id="449.LHA_1721"/>
<dbReference type="KEGG" id="lha:LHA_1721"/>